<sequence length="83" mass="10098">MTDYQFIREIKEFKLDHFMAYMGWIGNKPHKIYTREDPLLFFVYDEYTDRLFEFKLRDSGSLNKATIYNCLVKAYLALPDREI</sequence>
<reference evidence="2" key="1">
    <citation type="submission" date="2017-02" db="EMBL/GenBank/DDBJ databases">
        <authorList>
            <person name="Varghese N."/>
            <person name="Submissions S."/>
        </authorList>
    </citation>
    <scope>NUCLEOTIDE SEQUENCE [LARGE SCALE GENOMIC DNA]</scope>
    <source>
        <strain evidence="2">DSM 22270</strain>
    </source>
</reference>
<keyword evidence="2" id="KW-1185">Reference proteome</keyword>
<accession>A0A1T5HG97</accession>
<dbReference type="EMBL" id="FUZA01000014">
    <property type="protein sequence ID" value="SKC19590.1"/>
    <property type="molecule type" value="Genomic_DNA"/>
</dbReference>
<gene>
    <name evidence="1" type="ORF">SAMN05660293_05491</name>
</gene>
<organism evidence="1 2">
    <name type="scientific">Dyadobacter psychrophilus</name>
    <dbReference type="NCBI Taxonomy" id="651661"/>
    <lineage>
        <taxon>Bacteria</taxon>
        <taxon>Pseudomonadati</taxon>
        <taxon>Bacteroidota</taxon>
        <taxon>Cytophagia</taxon>
        <taxon>Cytophagales</taxon>
        <taxon>Spirosomataceae</taxon>
        <taxon>Dyadobacter</taxon>
    </lineage>
</organism>
<dbReference type="RefSeq" id="WP_082217914.1">
    <property type="nucleotide sequence ID" value="NZ_FUZA01000014.1"/>
</dbReference>
<protein>
    <submittedName>
        <fullName evidence="1">Uncharacterized protein</fullName>
    </submittedName>
</protein>
<proteinExistence type="predicted"/>
<dbReference type="AlphaFoldDB" id="A0A1T5HG97"/>
<name>A0A1T5HG97_9BACT</name>
<dbReference type="Proteomes" id="UP000190897">
    <property type="component" value="Unassembled WGS sequence"/>
</dbReference>
<evidence type="ECO:0000313" key="2">
    <source>
        <dbReference type="Proteomes" id="UP000190897"/>
    </source>
</evidence>
<dbReference type="OrthoDB" id="9841417at2"/>
<evidence type="ECO:0000313" key="1">
    <source>
        <dbReference type="EMBL" id="SKC19590.1"/>
    </source>
</evidence>